<reference evidence="7" key="1">
    <citation type="submission" date="2022-02" db="EMBL/GenBank/DDBJ databases">
        <authorList>
            <person name="Henning P.M."/>
            <person name="McCubbin A.G."/>
            <person name="Shore J.S."/>
        </authorList>
    </citation>
    <scope>NUCLEOTIDE SEQUENCE</scope>
    <source>
        <strain evidence="7">F60SS</strain>
        <tissue evidence="7">Leaves</tissue>
    </source>
</reference>
<evidence type="ECO:0000313" key="7">
    <source>
        <dbReference type="EMBL" id="KAJ4844887.1"/>
    </source>
</evidence>
<comment type="subcellular location">
    <subcellularLocation>
        <location evidence="1">Secreted</location>
        <location evidence="1">Extracellular space</location>
    </subcellularLocation>
</comment>
<comment type="caution">
    <text evidence="7">The sequence shown here is derived from an EMBL/GenBank/DDBJ whole genome shotgun (WGS) entry which is preliminary data.</text>
</comment>
<dbReference type="Proteomes" id="UP001141552">
    <property type="component" value="Unassembled WGS sequence"/>
</dbReference>
<dbReference type="PANTHER" id="PTHR47965:SF103">
    <property type="entry name" value="EUKARYOTIC ASPARTYL PROTEASE FAMILY PROTEIN"/>
    <property type="match status" value="1"/>
</dbReference>
<dbReference type="InterPro" id="IPR001461">
    <property type="entry name" value="Aspartic_peptidase_A1"/>
</dbReference>
<sequence>MLRKIAPTGWRTLRLARKGSTQLGTVLNYELQKAPFAEAMSGLGVRPMMLQEPTMGHVGELGPAGARDPHARMGASSPISFYSANCADADNLMGSGGSSTTSNLNYVHGHGPAVTDAPVAAKLCTTALLSSTTCPTVNSVPAFVCFEKVPPQGASDLFVDRPPPFVGLGKRKAQCTLEANKRIKAQPRTVCVSKKPVPKAQGSKLPSPTRAHSAPTSLVINPSSPPLNSSEIAVPHTSNTVAKTSFSPKALVLPVTKDSSAKQFVTQIHQRTPLVPVKLTLDLGGQYLWVDCQQGYQSSSYRPAPCNSAQCELAGSKSCTTTESSISSPKPGCNNNNNTCGLFPDNTVTGTATSGDLGQDVVSIQSTDGFNPGRVVSVPNLLFSCGSTFLLQGLANGVKGMAGLGRTKISLPSQFSAAFSFPNKFALCLGVNEGVVFFGDGPYVLLPGIDVSKLLSYTPLILNPVSTATAYFQGDPSSDYFIGVEGIKINGKMVPLNTSLLAINKEGYGGTKITTVHPYTVMETSTYNAVIKAFAKELSGVPRVSSVAPLDLCFDSNKIISTRLGPGVPRIDLLLEDGNSWAIFGANSMVKVKRDVMCLGIVDGGANPRTSVVIGGHQLVNYLLQFDLASSRLGFSSTLLSRGTNCANFNFSTSSALHAFI</sequence>
<gene>
    <name evidence="7" type="primary">GIP2_1</name>
    <name evidence="7" type="ORF">Tsubulata_016459</name>
</gene>
<evidence type="ECO:0000256" key="3">
    <source>
        <dbReference type="ARBA" id="ARBA00022525"/>
    </source>
</evidence>
<dbReference type="Pfam" id="PF14543">
    <property type="entry name" value="TAXi_N"/>
    <property type="match status" value="1"/>
</dbReference>
<accession>A0A9Q0G7Z0</accession>
<feature type="region of interest" description="Disordered" evidence="5">
    <location>
        <begin position="191"/>
        <end position="215"/>
    </location>
</feature>
<dbReference type="FunFam" id="2.40.70.10:FF:000041">
    <property type="entry name" value="Basic 7S globulin"/>
    <property type="match status" value="1"/>
</dbReference>
<dbReference type="InterPro" id="IPR033868">
    <property type="entry name" value="Xylanase_inhibitor_I-like"/>
</dbReference>
<evidence type="ECO:0000256" key="2">
    <source>
        <dbReference type="ARBA" id="ARBA00007447"/>
    </source>
</evidence>
<evidence type="ECO:0000259" key="6">
    <source>
        <dbReference type="PROSITE" id="PS51767"/>
    </source>
</evidence>
<reference evidence="7" key="2">
    <citation type="journal article" date="2023" name="Plants (Basel)">
        <title>Annotation of the Turnera subulata (Passifloraceae) Draft Genome Reveals the S-Locus Evolved after the Divergence of Turneroideae from Passifloroideae in a Stepwise Manner.</title>
        <authorList>
            <person name="Henning P.M."/>
            <person name="Roalson E.H."/>
            <person name="Mir W."/>
            <person name="McCubbin A.G."/>
            <person name="Shore J.S."/>
        </authorList>
    </citation>
    <scope>NUCLEOTIDE SEQUENCE</scope>
    <source>
        <strain evidence="7">F60SS</strain>
    </source>
</reference>
<dbReference type="InterPro" id="IPR032799">
    <property type="entry name" value="TAXi_C"/>
</dbReference>
<dbReference type="InterPro" id="IPR021109">
    <property type="entry name" value="Peptidase_aspartic_dom_sf"/>
</dbReference>
<dbReference type="GO" id="GO:0006508">
    <property type="term" value="P:proteolysis"/>
    <property type="evidence" value="ECO:0007669"/>
    <property type="project" value="InterPro"/>
</dbReference>
<evidence type="ECO:0000256" key="4">
    <source>
        <dbReference type="ARBA" id="ARBA00022729"/>
    </source>
</evidence>
<dbReference type="GO" id="GO:0005576">
    <property type="term" value="C:extracellular region"/>
    <property type="evidence" value="ECO:0007669"/>
    <property type="project" value="UniProtKB-SubCell"/>
</dbReference>
<dbReference type="Gene3D" id="2.40.70.10">
    <property type="entry name" value="Acid Proteases"/>
    <property type="match status" value="2"/>
</dbReference>
<dbReference type="InterPro" id="IPR032861">
    <property type="entry name" value="TAXi_N"/>
</dbReference>
<keyword evidence="8" id="KW-1185">Reference proteome</keyword>
<dbReference type="GO" id="GO:0004190">
    <property type="term" value="F:aspartic-type endopeptidase activity"/>
    <property type="evidence" value="ECO:0007669"/>
    <property type="project" value="InterPro"/>
</dbReference>
<evidence type="ECO:0000313" key="8">
    <source>
        <dbReference type="Proteomes" id="UP001141552"/>
    </source>
</evidence>
<keyword evidence="3" id="KW-0964">Secreted</keyword>
<dbReference type="Pfam" id="PF14541">
    <property type="entry name" value="TAXi_C"/>
    <property type="match status" value="1"/>
</dbReference>
<dbReference type="PROSITE" id="PS51767">
    <property type="entry name" value="PEPTIDASE_A1"/>
    <property type="match status" value="1"/>
</dbReference>
<dbReference type="EMBL" id="JAKUCV010001843">
    <property type="protein sequence ID" value="KAJ4844887.1"/>
    <property type="molecule type" value="Genomic_DNA"/>
</dbReference>
<dbReference type="OrthoDB" id="1904546at2759"/>
<name>A0A9Q0G7Z0_9ROSI</name>
<dbReference type="PANTHER" id="PTHR47965">
    <property type="entry name" value="ASPARTYL PROTEASE-RELATED"/>
    <property type="match status" value="1"/>
</dbReference>
<evidence type="ECO:0000256" key="5">
    <source>
        <dbReference type="SAM" id="MobiDB-lite"/>
    </source>
</evidence>
<dbReference type="CDD" id="cd05489">
    <property type="entry name" value="xylanase_inhibitor_I_like"/>
    <property type="match status" value="1"/>
</dbReference>
<keyword evidence="4" id="KW-0732">Signal</keyword>
<dbReference type="InterPro" id="IPR033121">
    <property type="entry name" value="PEPTIDASE_A1"/>
</dbReference>
<protein>
    <submittedName>
        <fullName evidence="7">GLC7-interacting protein 2</fullName>
    </submittedName>
</protein>
<feature type="domain" description="Peptidase A1" evidence="6">
    <location>
        <begin position="264"/>
        <end position="636"/>
    </location>
</feature>
<dbReference type="FunFam" id="2.40.70.10:FF:000045">
    <property type="entry name" value="Basic 7S globulin"/>
    <property type="match status" value="1"/>
</dbReference>
<comment type="similarity">
    <text evidence="2">Belongs to the peptidase A1 family.</text>
</comment>
<dbReference type="AlphaFoldDB" id="A0A9Q0G7Z0"/>
<evidence type="ECO:0000256" key="1">
    <source>
        <dbReference type="ARBA" id="ARBA00004239"/>
    </source>
</evidence>
<dbReference type="SUPFAM" id="SSF50630">
    <property type="entry name" value="Acid proteases"/>
    <property type="match status" value="1"/>
</dbReference>
<organism evidence="7 8">
    <name type="scientific">Turnera subulata</name>
    <dbReference type="NCBI Taxonomy" id="218843"/>
    <lineage>
        <taxon>Eukaryota</taxon>
        <taxon>Viridiplantae</taxon>
        <taxon>Streptophyta</taxon>
        <taxon>Embryophyta</taxon>
        <taxon>Tracheophyta</taxon>
        <taxon>Spermatophyta</taxon>
        <taxon>Magnoliopsida</taxon>
        <taxon>eudicotyledons</taxon>
        <taxon>Gunneridae</taxon>
        <taxon>Pentapetalae</taxon>
        <taxon>rosids</taxon>
        <taxon>fabids</taxon>
        <taxon>Malpighiales</taxon>
        <taxon>Passifloraceae</taxon>
        <taxon>Turnera</taxon>
    </lineage>
</organism>
<proteinExistence type="inferred from homology"/>